<dbReference type="Gene3D" id="3.60.21.10">
    <property type="match status" value="1"/>
</dbReference>
<evidence type="ECO:0000256" key="4">
    <source>
        <dbReference type="ARBA" id="ARBA00025742"/>
    </source>
</evidence>
<dbReference type="GO" id="GO:0016787">
    <property type="term" value="F:hydrolase activity"/>
    <property type="evidence" value="ECO:0007669"/>
    <property type="project" value="UniProtKB-KW"/>
</dbReference>
<dbReference type="GO" id="GO:0046872">
    <property type="term" value="F:metal ion binding"/>
    <property type="evidence" value="ECO:0007669"/>
    <property type="project" value="UniProtKB-KW"/>
</dbReference>
<dbReference type="PANTHER" id="PTHR42988:SF2">
    <property type="entry name" value="CYCLIC NUCLEOTIDE PHOSPHODIESTERASE CBUA0032-RELATED"/>
    <property type="match status" value="1"/>
</dbReference>
<reference evidence="7" key="1">
    <citation type="submission" date="2018-09" db="EMBL/GenBank/DDBJ databases">
        <authorList>
            <person name="Livingstone P.G."/>
            <person name="Whitworth D.E."/>
        </authorList>
    </citation>
    <scope>NUCLEOTIDE SEQUENCE [LARGE SCALE GENOMIC DNA]</scope>
    <source>
        <strain evidence="7">CA054A</strain>
    </source>
</reference>
<name>A0A3A8J4P3_9BACT</name>
<keyword evidence="3" id="KW-0408">Iron</keyword>
<dbReference type="PANTHER" id="PTHR42988">
    <property type="entry name" value="PHOSPHOHYDROLASE"/>
    <property type="match status" value="1"/>
</dbReference>
<evidence type="ECO:0000259" key="5">
    <source>
        <dbReference type="Pfam" id="PF00149"/>
    </source>
</evidence>
<dbReference type="InterPro" id="IPR004843">
    <property type="entry name" value="Calcineurin-like_PHP"/>
</dbReference>
<sequence length="283" mass="31323">MPISLNMPSLKLAHLSDLHLDMSRESDASAASLVKALATQDVDHVVVTGDLTHRGSNAEFQRFREHFAPWMDTGRLTFIPGNHDRPGEDVGSRFMEGRKVHTVEKAGLFMVCVDSTGDHNRNYFSSHGELTEQVVEQVEVALSAAPRQSLVAVLLHHHVLPLPLESFPEWIATKVGLPHASELALGKKLLERVGGKCDLVLHGHRHIPHEMDLGTPGERQLRMFNSGSSTDLGRFRVFSHMAGRLVDEPTWCHASEPAKPRTAVHNVRPALQYLVGQLGMALF</sequence>
<keyword evidence="1" id="KW-0479">Metal-binding</keyword>
<organism evidence="6 7">
    <name type="scientific">Corallococcus terminator</name>
    <dbReference type="NCBI Taxonomy" id="2316733"/>
    <lineage>
        <taxon>Bacteria</taxon>
        <taxon>Pseudomonadati</taxon>
        <taxon>Myxococcota</taxon>
        <taxon>Myxococcia</taxon>
        <taxon>Myxococcales</taxon>
        <taxon>Cystobacterineae</taxon>
        <taxon>Myxococcaceae</taxon>
        <taxon>Corallococcus</taxon>
    </lineage>
</organism>
<evidence type="ECO:0000256" key="2">
    <source>
        <dbReference type="ARBA" id="ARBA00022801"/>
    </source>
</evidence>
<dbReference type="EMBL" id="RAVZ01000053">
    <property type="protein sequence ID" value="RKG90652.1"/>
    <property type="molecule type" value="Genomic_DNA"/>
</dbReference>
<keyword evidence="2" id="KW-0378">Hydrolase</keyword>
<dbReference type="OrthoDB" id="9794568at2"/>
<protein>
    <submittedName>
        <fullName evidence="6">Metallophosphoesterase</fullName>
    </submittedName>
</protein>
<dbReference type="AlphaFoldDB" id="A0A3A8J4P3"/>
<evidence type="ECO:0000256" key="3">
    <source>
        <dbReference type="ARBA" id="ARBA00023004"/>
    </source>
</evidence>
<dbReference type="Pfam" id="PF00149">
    <property type="entry name" value="Metallophos"/>
    <property type="match status" value="1"/>
</dbReference>
<dbReference type="InterPro" id="IPR050884">
    <property type="entry name" value="CNP_phosphodiesterase-III"/>
</dbReference>
<accession>A0A3A8J4P3</accession>
<comment type="caution">
    <text evidence="6">The sequence shown here is derived from an EMBL/GenBank/DDBJ whole genome shotgun (WGS) entry which is preliminary data.</text>
</comment>
<evidence type="ECO:0000313" key="7">
    <source>
        <dbReference type="Proteomes" id="UP000268094"/>
    </source>
</evidence>
<evidence type="ECO:0000256" key="1">
    <source>
        <dbReference type="ARBA" id="ARBA00022723"/>
    </source>
</evidence>
<gene>
    <name evidence="6" type="ORF">D7V88_10845</name>
</gene>
<dbReference type="SUPFAM" id="SSF56300">
    <property type="entry name" value="Metallo-dependent phosphatases"/>
    <property type="match status" value="1"/>
</dbReference>
<dbReference type="InterPro" id="IPR029052">
    <property type="entry name" value="Metallo-depent_PP-like"/>
</dbReference>
<proteinExistence type="inferred from homology"/>
<dbReference type="Proteomes" id="UP000268094">
    <property type="component" value="Unassembled WGS sequence"/>
</dbReference>
<comment type="similarity">
    <text evidence="4">Belongs to the cyclic nucleotide phosphodiesterase class-III family.</text>
</comment>
<feature type="domain" description="Calcineurin-like phosphoesterase" evidence="5">
    <location>
        <begin position="11"/>
        <end position="208"/>
    </location>
</feature>
<evidence type="ECO:0000313" key="6">
    <source>
        <dbReference type="EMBL" id="RKG90652.1"/>
    </source>
</evidence>
<keyword evidence="7" id="KW-1185">Reference proteome</keyword>